<sequence>MSLPFEEWSREEKDEYARKKMEEMKVRNEQLKKRYEEVEKDRKAAEGKKASVTSLLNTAKEVAGKTPEIVSKPQVIQREWDKGKSLLNLEHWNNRKPDNHYDNYEQMYWGANRGERKNSRTATSFRNETSFRGSRGRGYRRGTYNHSNMQDSRKQQFNFSQDRSDLDMNQFKRSGKYENNFMRGSMRRGRAMHDVPFLPHYRQVRVARWVKSVNDECFQSDFSKTDRAGYQNKPWNREEEYLVTELKMSDSDKIPKSNWKAKYNSKKQIPESYSATYENKDFKKQGERNANSWRKPNIPGKAEFIANLSKVEDDPPEFEISEDMIVKIEGHTLKRIYSNNEAVEENLYKPVNVAKDEGSSANEDCIVYSDYYKLSEDATEEYNKLESVSKDEWGSSNEDCVVYSDYYKLSEDEPFPENEDNQQGNNSESDQWEKSGRWGDCKYDEDVPVDHNSSE</sequence>
<evidence type="ECO:0000256" key="1">
    <source>
        <dbReference type="SAM" id="Coils"/>
    </source>
</evidence>
<feature type="region of interest" description="Disordered" evidence="2">
    <location>
        <begin position="119"/>
        <end position="147"/>
    </location>
</feature>
<organism evidence="3 4">
    <name type="scientific">Oedothorax gibbosus</name>
    <dbReference type="NCBI Taxonomy" id="931172"/>
    <lineage>
        <taxon>Eukaryota</taxon>
        <taxon>Metazoa</taxon>
        <taxon>Ecdysozoa</taxon>
        <taxon>Arthropoda</taxon>
        <taxon>Chelicerata</taxon>
        <taxon>Arachnida</taxon>
        <taxon>Araneae</taxon>
        <taxon>Araneomorphae</taxon>
        <taxon>Entelegynae</taxon>
        <taxon>Araneoidea</taxon>
        <taxon>Linyphiidae</taxon>
        <taxon>Erigoninae</taxon>
        <taxon>Oedothorax</taxon>
    </lineage>
</organism>
<evidence type="ECO:0000313" key="3">
    <source>
        <dbReference type="EMBL" id="KAG8179519.1"/>
    </source>
</evidence>
<comment type="caution">
    <text evidence="3">The sequence shown here is derived from an EMBL/GenBank/DDBJ whole genome shotgun (WGS) entry which is preliminary data.</text>
</comment>
<evidence type="ECO:0000313" key="4">
    <source>
        <dbReference type="Proteomes" id="UP000827092"/>
    </source>
</evidence>
<keyword evidence="1" id="KW-0175">Coiled coil</keyword>
<dbReference type="Proteomes" id="UP000827092">
    <property type="component" value="Unassembled WGS sequence"/>
</dbReference>
<feature type="compositionally biased region" description="Basic and acidic residues" evidence="2">
    <location>
        <begin position="431"/>
        <end position="455"/>
    </location>
</feature>
<name>A0AAV6U5V2_9ARAC</name>
<dbReference type="AlphaFoldDB" id="A0AAV6U5V2"/>
<feature type="coiled-coil region" evidence="1">
    <location>
        <begin position="21"/>
        <end position="48"/>
    </location>
</feature>
<accession>A0AAV6U5V2</accession>
<protein>
    <submittedName>
        <fullName evidence="3">Uncharacterized protein</fullName>
    </submittedName>
</protein>
<reference evidence="3 4" key="1">
    <citation type="journal article" date="2022" name="Nat. Ecol. Evol.">
        <title>A masculinizing supergene underlies an exaggerated male reproductive morph in a spider.</title>
        <authorList>
            <person name="Hendrickx F."/>
            <person name="De Corte Z."/>
            <person name="Sonet G."/>
            <person name="Van Belleghem S.M."/>
            <person name="Kostlbacher S."/>
            <person name="Vangestel C."/>
        </authorList>
    </citation>
    <scope>NUCLEOTIDE SEQUENCE [LARGE SCALE GENOMIC DNA]</scope>
    <source>
        <strain evidence="3">W744_W776</strain>
    </source>
</reference>
<keyword evidence="4" id="KW-1185">Reference proteome</keyword>
<proteinExistence type="predicted"/>
<dbReference type="EMBL" id="JAFNEN010000622">
    <property type="protein sequence ID" value="KAG8179519.1"/>
    <property type="molecule type" value="Genomic_DNA"/>
</dbReference>
<feature type="compositionally biased region" description="Polar residues" evidence="2">
    <location>
        <begin position="120"/>
        <end position="131"/>
    </location>
</feature>
<evidence type="ECO:0000256" key="2">
    <source>
        <dbReference type="SAM" id="MobiDB-lite"/>
    </source>
</evidence>
<gene>
    <name evidence="3" type="ORF">JTE90_005264</name>
</gene>
<feature type="region of interest" description="Disordered" evidence="2">
    <location>
        <begin position="411"/>
        <end position="455"/>
    </location>
</feature>